<dbReference type="RefSeq" id="WP_052217118.1">
    <property type="nucleotide sequence ID" value="NZ_LGTE01000004.1"/>
</dbReference>
<evidence type="ECO:0000256" key="4">
    <source>
        <dbReference type="ARBA" id="ARBA00022475"/>
    </source>
</evidence>
<evidence type="ECO:0000256" key="5">
    <source>
        <dbReference type="ARBA" id="ARBA00022692"/>
    </source>
</evidence>
<dbReference type="GO" id="GO:1903785">
    <property type="term" value="P:L-valine transmembrane transport"/>
    <property type="evidence" value="ECO:0007669"/>
    <property type="project" value="TreeGrafter"/>
</dbReference>
<comment type="similarity">
    <text evidence="2">Belongs to the AzlC family.</text>
</comment>
<keyword evidence="3" id="KW-0813">Transport</keyword>
<accession>A0A0L6W4D7</accession>
<keyword evidence="6 8" id="KW-1133">Transmembrane helix</keyword>
<evidence type="ECO:0000256" key="2">
    <source>
        <dbReference type="ARBA" id="ARBA00010735"/>
    </source>
</evidence>
<evidence type="ECO:0000256" key="7">
    <source>
        <dbReference type="ARBA" id="ARBA00023136"/>
    </source>
</evidence>
<protein>
    <submittedName>
        <fullName evidence="9">AzlC family protein</fullName>
    </submittedName>
</protein>
<evidence type="ECO:0000256" key="1">
    <source>
        <dbReference type="ARBA" id="ARBA00004651"/>
    </source>
</evidence>
<sequence>MSRATFLAGGKKALPIMLGYTPLGIAFGVIAREKGLDVLQTTLMSLTSFTGSGQFVAVGMLGAGASIPAILLTNFLVNLRYLLFSASMAPYVKKMPTWVQSILAFGITDETFTLNMAQFDKQEADRDFMLGVNFFSHLSWITNSAIGAALGNIIPDMDRFGVNFALPAMFIALLVMQVKNRINLWVAVISGLLSLTIALFTDSSVNIIIATVMAAAIGVVLCRDRQKSTF</sequence>
<proteinExistence type="inferred from homology"/>
<keyword evidence="5 8" id="KW-0812">Transmembrane</keyword>
<name>A0A0L6W4D7_9FIRM</name>
<dbReference type="GO" id="GO:0005886">
    <property type="term" value="C:plasma membrane"/>
    <property type="evidence" value="ECO:0007669"/>
    <property type="project" value="UniProtKB-SubCell"/>
</dbReference>
<dbReference type="Proteomes" id="UP000037175">
    <property type="component" value="Unassembled WGS sequence"/>
</dbReference>
<gene>
    <name evidence="9" type="ORF">Tfer_0983</name>
</gene>
<evidence type="ECO:0000256" key="8">
    <source>
        <dbReference type="SAM" id="Phobius"/>
    </source>
</evidence>
<dbReference type="EMBL" id="LGTE01000004">
    <property type="protein sequence ID" value="KNZ70417.1"/>
    <property type="molecule type" value="Genomic_DNA"/>
</dbReference>
<feature type="transmembrane region" description="Helical" evidence="8">
    <location>
        <begin position="128"/>
        <end position="154"/>
    </location>
</feature>
<dbReference type="Pfam" id="PF03591">
    <property type="entry name" value="AzlC"/>
    <property type="match status" value="1"/>
</dbReference>
<dbReference type="PANTHER" id="PTHR34979">
    <property type="entry name" value="INNER MEMBRANE PROTEIN YGAZ"/>
    <property type="match status" value="1"/>
</dbReference>
<keyword evidence="10" id="KW-1185">Reference proteome</keyword>
<feature type="transmembrane region" description="Helical" evidence="8">
    <location>
        <begin position="183"/>
        <end position="200"/>
    </location>
</feature>
<evidence type="ECO:0000313" key="10">
    <source>
        <dbReference type="Proteomes" id="UP000037175"/>
    </source>
</evidence>
<feature type="transmembrane region" description="Helical" evidence="8">
    <location>
        <begin position="51"/>
        <end position="77"/>
    </location>
</feature>
<feature type="transmembrane region" description="Helical" evidence="8">
    <location>
        <begin position="12"/>
        <end position="31"/>
    </location>
</feature>
<keyword evidence="4" id="KW-1003">Cell membrane</keyword>
<evidence type="ECO:0000313" key="9">
    <source>
        <dbReference type="EMBL" id="KNZ70417.1"/>
    </source>
</evidence>
<dbReference type="PANTHER" id="PTHR34979:SF1">
    <property type="entry name" value="INNER MEMBRANE PROTEIN YGAZ"/>
    <property type="match status" value="1"/>
</dbReference>
<dbReference type="AlphaFoldDB" id="A0A0L6W4D7"/>
<dbReference type="InterPro" id="IPR011606">
    <property type="entry name" value="Brnchd-chn_aa_trnsp_permease"/>
</dbReference>
<feature type="transmembrane region" description="Helical" evidence="8">
    <location>
        <begin position="160"/>
        <end position="176"/>
    </location>
</feature>
<comment type="caution">
    <text evidence="9">The sequence shown here is derived from an EMBL/GenBank/DDBJ whole genome shotgun (WGS) entry which is preliminary data.</text>
</comment>
<evidence type="ECO:0000256" key="3">
    <source>
        <dbReference type="ARBA" id="ARBA00022448"/>
    </source>
</evidence>
<keyword evidence="7 8" id="KW-0472">Membrane</keyword>
<feature type="transmembrane region" description="Helical" evidence="8">
    <location>
        <begin position="206"/>
        <end position="222"/>
    </location>
</feature>
<comment type="subcellular location">
    <subcellularLocation>
        <location evidence="1">Cell membrane</location>
        <topology evidence="1">Multi-pass membrane protein</topology>
    </subcellularLocation>
</comment>
<evidence type="ECO:0000256" key="6">
    <source>
        <dbReference type="ARBA" id="ARBA00022989"/>
    </source>
</evidence>
<dbReference type="PATRIC" id="fig|281456.6.peg.1044"/>
<organism evidence="9 10">
    <name type="scientific">Thermincola ferriacetica</name>
    <dbReference type="NCBI Taxonomy" id="281456"/>
    <lineage>
        <taxon>Bacteria</taxon>
        <taxon>Bacillati</taxon>
        <taxon>Bacillota</taxon>
        <taxon>Clostridia</taxon>
        <taxon>Eubacteriales</taxon>
        <taxon>Thermincolaceae</taxon>
        <taxon>Thermincola</taxon>
    </lineage>
</organism>
<reference evidence="10" key="1">
    <citation type="submission" date="2015-07" db="EMBL/GenBank/DDBJ databases">
        <title>Complete Genome of Thermincola ferriacetica strain Z-0001T.</title>
        <authorList>
            <person name="Lusk B."/>
            <person name="Badalamenti J.P."/>
            <person name="Parameswaran P."/>
            <person name="Bond D.R."/>
            <person name="Torres C.I."/>
        </authorList>
    </citation>
    <scope>NUCLEOTIDE SEQUENCE [LARGE SCALE GENOMIC DNA]</scope>
    <source>
        <strain evidence="10">Z-0001</strain>
    </source>
</reference>